<keyword evidence="3" id="KW-1185">Reference proteome</keyword>
<dbReference type="Proteomes" id="UP000292262">
    <property type="component" value="Unassembled WGS sequence"/>
</dbReference>
<accession>A0A4Q7PEQ3</accession>
<dbReference type="InterPro" id="IPR037053">
    <property type="entry name" value="Phage_tail_collar_dom_sf"/>
</dbReference>
<reference evidence="2 3" key="1">
    <citation type="submission" date="2019-02" db="EMBL/GenBank/DDBJ databases">
        <title>Genomic Encyclopedia of Type Strains, Phase IV (KMG-IV): sequencing the most valuable type-strain genomes for metagenomic binning, comparative biology and taxonomic classification.</title>
        <authorList>
            <person name="Goeker M."/>
        </authorList>
    </citation>
    <scope>NUCLEOTIDE SEQUENCE [LARGE SCALE GENOMIC DNA]</scope>
    <source>
        <strain evidence="2 3">DSM 17196</strain>
    </source>
</reference>
<dbReference type="OrthoDB" id="9810174at2"/>
<comment type="caution">
    <text evidence="2">The sequence shown here is derived from an EMBL/GenBank/DDBJ whole genome shotgun (WGS) entry which is preliminary data.</text>
</comment>
<organism evidence="2 3">
    <name type="scientific">Aquimarina brevivitae</name>
    <dbReference type="NCBI Taxonomy" id="323412"/>
    <lineage>
        <taxon>Bacteria</taxon>
        <taxon>Pseudomonadati</taxon>
        <taxon>Bacteroidota</taxon>
        <taxon>Flavobacteriia</taxon>
        <taxon>Flavobacteriales</taxon>
        <taxon>Flavobacteriaceae</taxon>
        <taxon>Aquimarina</taxon>
    </lineage>
</organism>
<dbReference type="Gene3D" id="3.90.1340.10">
    <property type="entry name" value="Phage tail collar domain"/>
    <property type="match status" value="1"/>
</dbReference>
<feature type="domain" description="Phage tail collar" evidence="1">
    <location>
        <begin position="7"/>
        <end position="62"/>
    </location>
</feature>
<sequence length="184" mass="19345">MEGTIAEIRMFAGNFAPRNWAFCNGSLIAISQNQALFSILGTTYGGDGRTTFALPDLRGRVPIGPGRGPGLTERRLGERSGTETNILNITQLPSHTHSVTMNVSSGDATQSAATNGASIATPGALDGRSFSPTLGYNTSTPDIGLNQQSATIGNTGGNQSVNNMQPWLGIHFIICQFGTFPSRN</sequence>
<dbReference type="InterPro" id="IPR011083">
    <property type="entry name" value="Phage_tail_collar_dom"/>
</dbReference>
<dbReference type="EMBL" id="SGXE01000001">
    <property type="protein sequence ID" value="RZS98943.1"/>
    <property type="molecule type" value="Genomic_DNA"/>
</dbReference>
<name>A0A4Q7PEQ3_9FLAO</name>
<dbReference type="SUPFAM" id="SSF88874">
    <property type="entry name" value="Receptor-binding domain of short tail fibre protein gp12"/>
    <property type="match status" value="1"/>
</dbReference>
<evidence type="ECO:0000313" key="3">
    <source>
        <dbReference type="Proteomes" id="UP000292262"/>
    </source>
</evidence>
<evidence type="ECO:0000313" key="2">
    <source>
        <dbReference type="EMBL" id="RZS98943.1"/>
    </source>
</evidence>
<dbReference type="Pfam" id="PF07484">
    <property type="entry name" value="Collar"/>
    <property type="match status" value="1"/>
</dbReference>
<dbReference type="AlphaFoldDB" id="A0A4Q7PEQ3"/>
<gene>
    <name evidence="2" type="ORF">EV197_0145</name>
</gene>
<proteinExistence type="predicted"/>
<evidence type="ECO:0000259" key="1">
    <source>
        <dbReference type="Pfam" id="PF07484"/>
    </source>
</evidence>
<dbReference type="RefSeq" id="WP_130284812.1">
    <property type="nucleotide sequence ID" value="NZ_SGXE01000001.1"/>
</dbReference>
<protein>
    <submittedName>
        <fullName evidence="2">Microcystin-dependent protein</fullName>
    </submittedName>
</protein>